<dbReference type="GO" id="GO:0016887">
    <property type="term" value="F:ATP hydrolysis activity"/>
    <property type="evidence" value="ECO:0007669"/>
    <property type="project" value="InterPro"/>
</dbReference>
<dbReference type="PANTHER" id="PTHR24220">
    <property type="entry name" value="IMPORT ATP-BINDING PROTEIN"/>
    <property type="match status" value="1"/>
</dbReference>
<dbReference type="Proteomes" id="UP000011885">
    <property type="component" value="Unassembled WGS sequence"/>
</dbReference>
<evidence type="ECO:0000256" key="2">
    <source>
        <dbReference type="ARBA" id="ARBA00022741"/>
    </source>
</evidence>
<accession>M5U7E4</accession>
<protein>
    <submittedName>
        <fullName evidence="7">Membrane protein containing ABC transporter-like protein</fullName>
    </submittedName>
</protein>
<dbReference type="InterPro" id="IPR030802">
    <property type="entry name" value="Permease_MalE"/>
</dbReference>
<dbReference type="InterPro" id="IPR015854">
    <property type="entry name" value="ABC_transpr_LolD-like"/>
</dbReference>
<organism evidence="7 8">
    <name type="scientific">Rhodopirellula sallentina SM41</name>
    <dbReference type="NCBI Taxonomy" id="1263870"/>
    <lineage>
        <taxon>Bacteria</taxon>
        <taxon>Pseudomonadati</taxon>
        <taxon>Planctomycetota</taxon>
        <taxon>Planctomycetia</taxon>
        <taxon>Pirellulales</taxon>
        <taxon>Pirellulaceae</taxon>
        <taxon>Rhodopirellula</taxon>
    </lineage>
</organism>
<comment type="caution">
    <text evidence="7">The sequence shown here is derived from an EMBL/GenBank/DDBJ whole genome shotgun (WGS) entry which is preliminary data.</text>
</comment>
<sequence>MSEPVQDALEIANLNVTAASNELLRDVSVSVPGGKITVLVGGSGAGKSVLLRLLAGILPRQQSPVYWDGQISVGETPLDADSQRRTGIVFQQFALFDELTPAANIQFAIDHRADRNTPPRYTASEWLELLGVPSSPPVAALSGGQKQRLAIARTLAADPQIILYDEPTSGLDAATGRRVAELIRETQSRFGRTSLVVTHDYAGLLPIADHVLLLDSAARTIVRVPPEQWAEIPERMQSVALPMRESQGHTTFQKSAGNPTEDNAAEETVTPKASSLTNIPRRCRETLAEKASGFFQSTGGALVAAVRLPFDAIPWVPRPKWAGRFLLHYLALVGGPTGCVYLLIAGLIVGFTTTYFTLRFLPFRLYTQPLLIDELLASIGFALYRILVPVLATVLIAARCGAAVAADVGVKQYGGQIDALQTFGIRKAAYLLVPIMGAFLIATPILEWLAFTASHWISRMTFVVCYPDIGIHFWTQHFFRNLTLPPDPQGNAAWGSSLPVLGWFLLGKGWGWVFLKNTLCGFGTAGIAYHQGITPKQSANDVSHSITATVLWATLYVLIVHFVIALLEF</sequence>
<evidence type="ECO:0000313" key="7">
    <source>
        <dbReference type="EMBL" id="EMI53786.1"/>
    </source>
</evidence>
<evidence type="ECO:0000313" key="8">
    <source>
        <dbReference type="Proteomes" id="UP000011885"/>
    </source>
</evidence>
<feature type="transmembrane region" description="Helical" evidence="5">
    <location>
        <begin position="340"/>
        <end position="361"/>
    </location>
</feature>
<dbReference type="Pfam" id="PF00005">
    <property type="entry name" value="ABC_tran"/>
    <property type="match status" value="1"/>
</dbReference>
<dbReference type="InterPro" id="IPR003593">
    <property type="entry name" value="AAA+_ATPase"/>
</dbReference>
<evidence type="ECO:0000256" key="5">
    <source>
        <dbReference type="SAM" id="Phobius"/>
    </source>
</evidence>
<feature type="transmembrane region" description="Helical" evidence="5">
    <location>
        <begin position="546"/>
        <end position="567"/>
    </location>
</feature>
<dbReference type="SMART" id="SM00382">
    <property type="entry name" value="AAA"/>
    <property type="match status" value="1"/>
</dbReference>
<dbReference type="GO" id="GO:0043190">
    <property type="term" value="C:ATP-binding cassette (ABC) transporter complex"/>
    <property type="evidence" value="ECO:0007669"/>
    <property type="project" value="InterPro"/>
</dbReference>
<dbReference type="PANTHER" id="PTHR24220:SF689">
    <property type="entry name" value="LIPOPROTEIN-RELEASING SYSTEM ATP-BINDING PROTEIN LOLD"/>
    <property type="match status" value="1"/>
</dbReference>
<comment type="similarity">
    <text evidence="1">Belongs to the ABC transporter superfamily.</text>
</comment>
<keyword evidence="8" id="KW-1185">Reference proteome</keyword>
<dbReference type="Pfam" id="PF02405">
    <property type="entry name" value="MlaE"/>
    <property type="match status" value="2"/>
</dbReference>
<dbReference type="GO" id="GO:0005524">
    <property type="term" value="F:ATP binding"/>
    <property type="evidence" value="ECO:0007669"/>
    <property type="project" value="UniProtKB-KW"/>
</dbReference>
<dbReference type="RefSeq" id="WP_008684030.1">
    <property type="nucleotide sequence ID" value="NZ_ANOH01000329.1"/>
</dbReference>
<keyword evidence="5" id="KW-0472">Membrane</keyword>
<dbReference type="GO" id="GO:0022857">
    <property type="term" value="F:transmembrane transporter activity"/>
    <property type="evidence" value="ECO:0007669"/>
    <property type="project" value="TreeGrafter"/>
</dbReference>
<dbReference type="AlphaFoldDB" id="M5U7E4"/>
<evidence type="ECO:0000256" key="4">
    <source>
        <dbReference type="SAM" id="MobiDB-lite"/>
    </source>
</evidence>
<dbReference type="InterPro" id="IPR027417">
    <property type="entry name" value="P-loop_NTPase"/>
</dbReference>
<feature type="region of interest" description="Disordered" evidence="4">
    <location>
        <begin position="245"/>
        <end position="275"/>
    </location>
</feature>
<dbReference type="SUPFAM" id="SSF52540">
    <property type="entry name" value="P-loop containing nucleoside triphosphate hydrolases"/>
    <property type="match status" value="1"/>
</dbReference>
<dbReference type="InterPro" id="IPR017871">
    <property type="entry name" value="ABC_transporter-like_CS"/>
</dbReference>
<dbReference type="PROSITE" id="PS50893">
    <property type="entry name" value="ABC_TRANSPORTER_2"/>
    <property type="match status" value="1"/>
</dbReference>
<keyword evidence="5" id="KW-0812">Transmembrane</keyword>
<name>M5U7E4_9BACT</name>
<dbReference type="PROSITE" id="PS00211">
    <property type="entry name" value="ABC_TRANSPORTER_1"/>
    <property type="match status" value="1"/>
</dbReference>
<dbReference type="EMBL" id="ANOH01000329">
    <property type="protein sequence ID" value="EMI53786.1"/>
    <property type="molecule type" value="Genomic_DNA"/>
</dbReference>
<gene>
    <name evidence="7" type="ORF">RSSM_04779</name>
</gene>
<dbReference type="Gene3D" id="3.40.50.300">
    <property type="entry name" value="P-loop containing nucleotide triphosphate hydrolases"/>
    <property type="match status" value="1"/>
</dbReference>
<evidence type="ECO:0000256" key="3">
    <source>
        <dbReference type="ARBA" id="ARBA00022840"/>
    </source>
</evidence>
<evidence type="ECO:0000259" key="6">
    <source>
        <dbReference type="PROSITE" id="PS50893"/>
    </source>
</evidence>
<keyword evidence="5" id="KW-1133">Transmembrane helix</keyword>
<evidence type="ECO:0000256" key="1">
    <source>
        <dbReference type="ARBA" id="ARBA00005417"/>
    </source>
</evidence>
<feature type="domain" description="ABC transporter" evidence="6">
    <location>
        <begin position="9"/>
        <end position="241"/>
    </location>
</feature>
<dbReference type="InterPro" id="IPR003439">
    <property type="entry name" value="ABC_transporter-like_ATP-bd"/>
</dbReference>
<feature type="compositionally biased region" description="Polar residues" evidence="4">
    <location>
        <begin position="248"/>
        <end position="261"/>
    </location>
</feature>
<keyword evidence="3" id="KW-0067">ATP-binding</keyword>
<reference evidence="7 8" key="1">
    <citation type="journal article" date="2013" name="Mar. Genomics">
        <title>Expression of sulfatases in Rhodopirellula baltica and the diversity of sulfatases in the genus Rhodopirellula.</title>
        <authorList>
            <person name="Wegner C.E."/>
            <person name="Richter-Heitmann T."/>
            <person name="Klindworth A."/>
            <person name="Klockow C."/>
            <person name="Richter M."/>
            <person name="Achstetter T."/>
            <person name="Glockner F.O."/>
            <person name="Harder J."/>
        </authorList>
    </citation>
    <scope>NUCLEOTIDE SEQUENCE [LARGE SCALE GENOMIC DNA]</scope>
    <source>
        <strain evidence="7 8">SM41</strain>
    </source>
</reference>
<keyword evidence="2" id="KW-0547">Nucleotide-binding</keyword>
<proteinExistence type="inferred from homology"/>
<dbReference type="PATRIC" id="fig|1263870.3.peg.5056"/>
<feature type="transmembrane region" description="Helical" evidence="5">
    <location>
        <begin position="428"/>
        <end position="451"/>
    </location>
</feature>